<reference evidence="1 2" key="1">
    <citation type="submission" date="2019-04" db="EMBL/GenBank/DDBJ databases">
        <title>Cohnella sp. nov. isolated from preserved vegetables.</title>
        <authorList>
            <person name="Lin S.-Y."/>
            <person name="Hung M.-H."/>
            <person name="Young C.-C."/>
        </authorList>
    </citation>
    <scope>NUCLEOTIDE SEQUENCE [LARGE SCALE GENOMIC DNA]</scope>
    <source>
        <strain evidence="1 2">CC-MHH1044</strain>
    </source>
</reference>
<accession>A0A4S4C1Z6</accession>
<protein>
    <submittedName>
        <fullName evidence="1">Uncharacterized protein</fullName>
    </submittedName>
</protein>
<dbReference type="RefSeq" id="WP_136369289.1">
    <property type="nucleotide sequence ID" value="NZ_SSOB01000008.1"/>
</dbReference>
<evidence type="ECO:0000313" key="2">
    <source>
        <dbReference type="Proteomes" id="UP000310636"/>
    </source>
</evidence>
<gene>
    <name evidence="1" type="ORF">E6C55_08165</name>
</gene>
<keyword evidence="2" id="KW-1185">Reference proteome</keyword>
<dbReference type="EMBL" id="SSOB01000008">
    <property type="protein sequence ID" value="THF81693.1"/>
    <property type="molecule type" value="Genomic_DNA"/>
</dbReference>
<name>A0A4S4C1Z6_9BACL</name>
<evidence type="ECO:0000313" key="1">
    <source>
        <dbReference type="EMBL" id="THF81693.1"/>
    </source>
</evidence>
<dbReference type="OrthoDB" id="2662441at2"/>
<dbReference type="Pfam" id="PF15428">
    <property type="entry name" value="Imm26"/>
    <property type="match status" value="1"/>
</dbReference>
<proteinExistence type="predicted"/>
<dbReference type="InterPro" id="IPR029278">
    <property type="entry name" value="Imm26"/>
</dbReference>
<organism evidence="1 2">
    <name type="scientific">Cohnella fermenti</name>
    <dbReference type="NCBI Taxonomy" id="2565925"/>
    <lineage>
        <taxon>Bacteria</taxon>
        <taxon>Bacillati</taxon>
        <taxon>Bacillota</taxon>
        <taxon>Bacilli</taxon>
        <taxon>Bacillales</taxon>
        <taxon>Paenibacillaceae</taxon>
        <taxon>Cohnella</taxon>
    </lineage>
</organism>
<dbReference type="AlphaFoldDB" id="A0A4S4C1Z6"/>
<sequence length="134" mass="15465">MAKKQKYKTGDLILIPLESGIGNMVGRILSIDGGALLLEIYRMHPIMEAANFDFNVASNDKPILNMWCYDKAVKNGTWPVIANRQIENLNDIYFWTEDAGGGGIRYRKIMEQFWGRQRISIFLRRKHYIIPLMG</sequence>
<dbReference type="Proteomes" id="UP000310636">
    <property type="component" value="Unassembled WGS sequence"/>
</dbReference>
<comment type="caution">
    <text evidence="1">The sequence shown here is derived from an EMBL/GenBank/DDBJ whole genome shotgun (WGS) entry which is preliminary data.</text>
</comment>